<organism evidence="2 3">
    <name type="scientific">Streptomyces caledonius</name>
    <dbReference type="NCBI Taxonomy" id="3134107"/>
    <lineage>
        <taxon>Bacteria</taxon>
        <taxon>Bacillati</taxon>
        <taxon>Actinomycetota</taxon>
        <taxon>Actinomycetes</taxon>
        <taxon>Kitasatosporales</taxon>
        <taxon>Streptomycetaceae</taxon>
        <taxon>Streptomyces</taxon>
    </lineage>
</organism>
<evidence type="ECO:0000313" key="3">
    <source>
        <dbReference type="Proteomes" id="UP001382904"/>
    </source>
</evidence>
<keyword evidence="3" id="KW-1185">Reference proteome</keyword>
<sequence length="144" mass="15307">MLGLLLIGGCGVLFSKAADDVGKELDKNHDSGVVSPGGDARADGSSKVDEPDITKDVKVTSCKVKAGEYGIKELDLKIEYINSGDRRFNYLAEGEVTVNGEKKSDIFPPARTSRPARSTRTTTPGPWHSTSPSPRSPVTRSSAS</sequence>
<accession>A0ABU8U065</accession>
<evidence type="ECO:0000256" key="1">
    <source>
        <dbReference type="SAM" id="MobiDB-lite"/>
    </source>
</evidence>
<dbReference type="EMBL" id="JBBKAM010000002">
    <property type="protein sequence ID" value="MEJ8641277.1"/>
    <property type="molecule type" value="Genomic_DNA"/>
</dbReference>
<dbReference type="Proteomes" id="UP001382904">
    <property type="component" value="Unassembled WGS sequence"/>
</dbReference>
<protein>
    <recommendedName>
        <fullName evidence="4">DUF4352 domain-containing protein</fullName>
    </recommendedName>
</protein>
<reference evidence="2 3" key="1">
    <citation type="submission" date="2024-03" db="EMBL/GenBank/DDBJ databases">
        <title>Novel Streptomyces species of biotechnological and ecological value are a feature of Machair soil.</title>
        <authorList>
            <person name="Prole J.R."/>
            <person name="Goodfellow M."/>
            <person name="Allenby N."/>
            <person name="Ward A.C."/>
        </authorList>
    </citation>
    <scope>NUCLEOTIDE SEQUENCE [LARGE SCALE GENOMIC DNA]</scope>
    <source>
        <strain evidence="2 3">MS1.HAVA.3</strain>
    </source>
</reference>
<evidence type="ECO:0000313" key="2">
    <source>
        <dbReference type="EMBL" id="MEJ8641277.1"/>
    </source>
</evidence>
<proteinExistence type="predicted"/>
<feature type="region of interest" description="Disordered" evidence="1">
    <location>
        <begin position="25"/>
        <end position="51"/>
    </location>
</feature>
<feature type="compositionally biased region" description="Basic and acidic residues" evidence="1">
    <location>
        <begin position="40"/>
        <end position="51"/>
    </location>
</feature>
<feature type="compositionally biased region" description="Low complexity" evidence="1">
    <location>
        <begin position="108"/>
        <end position="144"/>
    </location>
</feature>
<gene>
    <name evidence="2" type="ORF">WKI68_06930</name>
</gene>
<name>A0ABU8U065_9ACTN</name>
<feature type="region of interest" description="Disordered" evidence="1">
    <location>
        <begin position="99"/>
        <end position="144"/>
    </location>
</feature>
<evidence type="ECO:0008006" key="4">
    <source>
        <dbReference type="Google" id="ProtNLM"/>
    </source>
</evidence>
<comment type="caution">
    <text evidence="2">The sequence shown here is derived from an EMBL/GenBank/DDBJ whole genome shotgun (WGS) entry which is preliminary data.</text>
</comment>